<name>A0A3B1KBZ9_ASTMX</name>
<proteinExistence type="predicted"/>
<reference evidence="2" key="3">
    <citation type="submission" date="2025-08" db="UniProtKB">
        <authorList>
            <consortium name="Ensembl"/>
        </authorList>
    </citation>
    <scope>IDENTIFICATION</scope>
</reference>
<feature type="transmembrane region" description="Helical" evidence="1">
    <location>
        <begin position="12"/>
        <end position="32"/>
    </location>
</feature>
<dbReference type="PRINTS" id="PR02045">
    <property type="entry name" value="F138DOMAIN"/>
</dbReference>
<sequence>KIETENKNVPEIIKQTYLSIPTLFFFFFFFFLRQRSAFCPGWSAVRHLRSLQALPGPRRPAPPGFTPFPAISLRSSGDYRRPPPRPANFCIFLVETGFHHVSQDGLDL</sequence>
<dbReference type="GeneTree" id="ENSGT01100000263676"/>
<keyword evidence="1" id="KW-0472">Membrane</keyword>
<organism evidence="2 3">
    <name type="scientific">Astyanax mexicanus</name>
    <name type="common">Blind cave fish</name>
    <name type="synonym">Astyanax fasciatus mexicanus</name>
    <dbReference type="NCBI Taxonomy" id="7994"/>
    <lineage>
        <taxon>Eukaryota</taxon>
        <taxon>Metazoa</taxon>
        <taxon>Chordata</taxon>
        <taxon>Craniata</taxon>
        <taxon>Vertebrata</taxon>
        <taxon>Euteleostomi</taxon>
        <taxon>Actinopterygii</taxon>
        <taxon>Neopterygii</taxon>
        <taxon>Teleostei</taxon>
        <taxon>Ostariophysi</taxon>
        <taxon>Characiformes</taxon>
        <taxon>Characoidei</taxon>
        <taxon>Acestrorhamphidae</taxon>
        <taxon>Acestrorhamphinae</taxon>
        <taxon>Astyanax</taxon>
    </lineage>
</organism>
<keyword evidence="3" id="KW-1185">Reference proteome</keyword>
<keyword evidence="1" id="KW-1133">Transmembrane helix</keyword>
<reference evidence="3" key="1">
    <citation type="submission" date="2013-03" db="EMBL/GenBank/DDBJ databases">
        <authorList>
            <person name="Jeffery W."/>
            <person name="Warren W."/>
            <person name="Wilson R.K."/>
        </authorList>
    </citation>
    <scope>NUCLEOTIDE SEQUENCE</scope>
    <source>
        <strain evidence="3">female</strain>
    </source>
</reference>
<reference evidence="2" key="4">
    <citation type="submission" date="2025-09" db="UniProtKB">
        <authorList>
            <consortium name="Ensembl"/>
        </authorList>
    </citation>
    <scope>IDENTIFICATION</scope>
</reference>
<dbReference type="Ensembl" id="ENSAMXT00000052716.1">
    <property type="protein sequence ID" value="ENSAMXP00000051595.1"/>
    <property type="gene ID" value="ENSAMXG00000037328.1"/>
</dbReference>
<reference evidence="3" key="2">
    <citation type="journal article" date="2014" name="Nat. Commun.">
        <title>The cavefish genome reveals candidate genes for eye loss.</title>
        <authorList>
            <person name="McGaugh S.E."/>
            <person name="Gross J.B."/>
            <person name="Aken B."/>
            <person name="Blin M."/>
            <person name="Borowsky R."/>
            <person name="Chalopin D."/>
            <person name="Hinaux H."/>
            <person name="Jeffery W.R."/>
            <person name="Keene A."/>
            <person name="Ma L."/>
            <person name="Minx P."/>
            <person name="Murphy D."/>
            <person name="O'Quin K.E."/>
            <person name="Retaux S."/>
            <person name="Rohner N."/>
            <person name="Searle S.M."/>
            <person name="Stahl B.A."/>
            <person name="Tabin C."/>
            <person name="Volff J.N."/>
            <person name="Yoshizawa M."/>
            <person name="Warren W.C."/>
        </authorList>
    </citation>
    <scope>NUCLEOTIDE SEQUENCE [LARGE SCALE GENOMIC DNA]</scope>
    <source>
        <strain evidence="3">female</strain>
    </source>
</reference>
<evidence type="ECO:0000313" key="3">
    <source>
        <dbReference type="Proteomes" id="UP000018467"/>
    </source>
</evidence>
<dbReference type="PANTHER" id="PTHR46254">
    <property type="entry name" value="PROTEIN GVQW1-RELATED"/>
    <property type="match status" value="1"/>
</dbReference>
<evidence type="ECO:0000313" key="2">
    <source>
        <dbReference type="Ensembl" id="ENSAMXP00000051595.1"/>
    </source>
</evidence>
<dbReference type="InParanoid" id="A0A3B1KBZ9"/>
<accession>A0A3B1KBZ9</accession>
<protein>
    <submittedName>
        <fullName evidence="2">Uncharacterized protein</fullName>
    </submittedName>
</protein>
<evidence type="ECO:0000256" key="1">
    <source>
        <dbReference type="SAM" id="Phobius"/>
    </source>
</evidence>
<dbReference type="Bgee" id="ENSAMXG00000037328">
    <property type="expression patterns" value="Expressed in camera-type eye and 5 other cell types or tissues"/>
</dbReference>
<dbReference type="Proteomes" id="UP000018467">
    <property type="component" value="Unassembled WGS sequence"/>
</dbReference>
<keyword evidence="1" id="KW-0812">Transmembrane</keyword>
<dbReference type="AlphaFoldDB" id="A0A3B1KBZ9"/>
<dbReference type="PANTHER" id="PTHR46254:SF7">
    <property type="entry name" value="PI4-KINASE N-TERMINAL DOMAIN-CONTAINING PROTEIN"/>
    <property type="match status" value="1"/>
</dbReference>